<sequence>MKSLIFLAVLILIIFSSAQARSFQTRAYNKNMLRELFIDTPTYSDLVALLKDSQIPVHKKNDYKPILASQPEYFVPANQQFIPMATRSPVRRNRLSNAYGRKSHWDTFFGKK</sequence>
<evidence type="ECO:0000256" key="1">
    <source>
        <dbReference type="SAM" id="SignalP"/>
    </source>
</evidence>
<evidence type="ECO:0000313" key="4">
    <source>
        <dbReference type="Proteomes" id="UP000663891"/>
    </source>
</evidence>
<evidence type="ECO:0000313" key="3">
    <source>
        <dbReference type="EMBL" id="CAF3791256.1"/>
    </source>
</evidence>
<keyword evidence="1" id="KW-0732">Signal</keyword>
<dbReference type="EMBL" id="CAJNON010000389">
    <property type="protein sequence ID" value="CAF1236812.1"/>
    <property type="molecule type" value="Genomic_DNA"/>
</dbReference>
<comment type="caution">
    <text evidence="2">The sequence shown here is derived from an EMBL/GenBank/DDBJ whole genome shotgun (WGS) entry which is preliminary data.</text>
</comment>
<evidence type="ECO:0000313" key="2">
    <source>
        <dbReference type="EMBL" id="CAF1236812.1"/>
    </source>
</evidence>
<dbReference type="OrthoDB" id="10055673at2759"/>
<gene>
    <name evidence="3" type="ORF">OKA104_LOCUS17922</name>
    <name evidence="2" type="ORF">VCS650_LOCUS27563</name>
</gene>
<protein>
    <submittedName>
        <fullName evidence="2">Uncharacterized protein</fullName>
    </submittedName>
</protein>
<organism evidence="2 4">
    <name type="scientific">Adineta steineri</name>
    <dbReference type="NCBI Taxonomy" id="433720"/>
    <lineage>
        <taxon>Eukaryota</taxon>
        <taxon>Metazoa</taxon>
        <taxon>Spiralia</taxon>
        <taxon>Gnathifera</taxon>
        <taxon>Rotifera</taxon>
        <taxon>Eurotatoria</taxon>
        <taxon>Bdelloidea</taxon>
        <taxon>Adinetida</taxon>
        <taxon>Adinetidae</taxon>
        <taxon>Adineta</taxon>
    </lineage>
</organism>
<name>A0A814YZC2_9BILA</name>
<dbReference type="EMBL" id="CAJOAY010001089">
    <property type="protein sequence ID" value="CAF3791256.1"/>
    <property type="molecule type" value="Genomic_DNA"/>
</dbReference>
<dbReference type="Proteomes" id="UP000663891">
    <property type="component" value="Unassembled WGS sequence"/>
</dbReference>
<reference evidence="2" key="1">
    <citation type="submission" date="2021-02" db="EMBL/GenBank/DDBJ databases">
        <authorList>
            <person name="Nowell W R."/>
        </authorList>
    </citation>
    <scope>NUCLEOTIDE SEQUENCE</scope>
</reference>
<feature type="chain" id="PRO_5036226661" evidence="1">
    <location>
        <begin position="21"/>
        <end position="112"/>
    </location>
</feature>
<accession>A0A814YZC2</accession>
<feature type="signal peptide" evidence="1">
    <location>
        <begin position="1"/>
        <end position="20"/>
    </location>
</feature>
<proteinExistence type="predicted"/>
<dbReference type="AlphaFoldDB" id="A0A814YZC2"/>
<dbReference type="Proteomes" id="UP000663881">
    <property type="component" value="Unassembled WGS sequence"/>
</dbReference>